<comment type="caution">
    <text evidence="1">The sequence shown here is derived from an EMBL/GenBank/DDBJ whole genome shotgun (WGS) entry which is preliminary data.</text>
</comment>
<reference evidence="1 2" key="1">
    <citation type="submission" date="2018-07" db="EMBL/GenBank/DDBJ databases">
        <title>Genomic Encyclopedia of Type Strains, Phase III (KMG-III): the genomes of soil and plant-associated and newly described type strains.</title>
        <authorList>
            <person name="Whitman W."/>
        </authorList>
    </citation>
    <scope>NUCLEOTIDE SEQUENCE [LARGE SCALE GENOMIC DNA]</scope>
    <source>
        <strain evidence="1 2">CECT 7948</strain>
    </source>
</reference>
<keyword evidence="2" id="KW-1185">Reference proteome</keyword>
<accession>A0A3D9MDC8</accession>
<evidence type="ECO:0000313" key="2">
    <source>
        <dbReference type="Proteomes" id="UP000256919"/>
    </source>
</evidence>
<dbReference type="OrthoDB" id="9793254at2"/>
<name>A0A3D9MDC8_9FLAO</name>
<dbReference type="Gene3D" id="1.20.120.520">
    <property type="entry name" value="nmb1532 protein domain like"/>
    <property type="match status" value="1"/>
</dbReference>
<protein>
    <recommendedName>
        <fullName evidence="3">Hemerythrin HHE cation binding domain-containing protein</fullName>
    </recommendedName>
</protein>
<dbReference type="Proteomes" id="UP000256919">
    <property type="component" value="Unassembled WGS sequence"/>
</dbReference>
<evidence type="ECO:0000313" key="1">
    <source>
        <dbReference type="EMBL" id="REE16888.1"/>
    </source>
</evidence>
<dbReference type="AlphaFoldDB" id="A0A3D9MDC8"/>
<evidence type="ECO:0008006" key="3">
    <source>
        <dbReference type="Google" id="ProtNLM"/>
    </source>
</evidence>
<gene>
    <name evidence="1" type="ORF">DFQ09_105100</name>
</gene>
<proteinExistence type="predicted"/>
<dbReference type="EMBL" id="QREI01000005">
    <property type="protein sequence ID" value="REE16888.1"/>
    <property type="molecule type" value="Genomic_DNA"/>
</dbReference>
<organism evidence="1 2">
    <name type="scientific">Winogradskyella pacifica</name>
    <dbReference type="NCBI Taxonomy" id="664642"/>
    <lineage>
        <taxon>Bacteria</taxon>
        <taxon>Pseudomonadati</taxon>
        <taxon>Bacteroidota</taxon>
        <taxon>Flavobacteriia</taxon>
        <taxon>Flavobacteriales</taxon>
        <taxon>Flavobacteriaceae</taxon>
        <taxon>Winogradskyella</taxon>
    </lineage>
</organism>
<dbReference type="RefSeq" id="WP_115810548.1">
    <property type="nucleotide sequence ID" value="NZ_QREI01000005.1"/>
</dbReference>
<sequence>MQPKPQKRHKALQPLSREHHHGLLLSWKIRAGFSKDIAPKRIRVYVDWFFENHLIPHFEIEETHIFTILEPENELIKRALAEHRRLKRLFEDRDDDLKILSKIEEELEQHIRFEERILFPEIQKAATEAQLRHIEIIHQPEKFEDNESDVFWKS</sequence>